<gene>
    <name evidence="2" type="ORF">PHJA_000757400</name>
</gene>
<accession>A0A830BGW4</accession>
<name>A0A830BGW4_9LAMI</name>
<dbReference type="AlphaFoldDB" id="A0A830BGW4"/>
<dbReference type="EMBL" id="BMAC01000120">
    <property type="protein sequence ID" value="GFP86136.1"/>
    <property type="molecule type" value="Genomic_DNA"/>
</dbReference>
<keyword evidence="3" id="KW-1185">Reference proteome</keyword>
<comment type="caution">
    <text evidence="2">The sequence shown here is derived from an EMBL/GenBank/DDBJ whole genome shotgun (WGS) entry which is preliminary data.</text>
</comment>
<sequence>MARHLGEMARTGNPVSAVYPVSAALGRSVRAGSAALGSVTRQRSAWLGRLDVDALGASIGSAGSTQQRVGVDLASTDDDRSRQRRAQALGRTTRTLGNPVSATYPVSALSTRKSNHHHPPPPFPVDAVAGPIVVKVIVAVDPLLHNNGFSSTQAQHGGGRRSCVVVMDEGDVRLEAVNGLDGAVICWFESRVACSGCGPCRNRYKLARAHSNGVDTTLAIRALCDGTE</sequence>
<dbReference type="Proteomes" id="UP000653305">
    <property type="component" value="Unassembled WGS sequence"/>
</dbReference>
<proteinExistence type="predicted"/>
<evidence type="ECO:0000256" key="1">
    <source>
        <dbReference type="SAM" id="MobiDB-lite"/>
    </source>
</evidence>
<evidence type="ECO:0000313" key="2">
    <source>
        <dbReference type="EMBL" id="GFP86136.1"/>
    </source>
</evidence>
<feature type="region of interest" description="Disordered" evidence="1">
    <location>
        <begin position="66"/>
        <end position="101"/>
    </location>
</feature>
<reference evidence="2" key="1">
    <citation type="submission" date="2020-07" db="EMBL/GenBank/DDBJ databases">
        <title>Ethylene signaling mediates host invasion by parasitic plants.</title>
        <authorList>
            <person name="Yoshida S."/>
        </authorList>
    </citation>
    <scope>NUCLEOTIDE SEQUENCE</scope>
    <source>
        <strain evidence="2">Okayama</strain>
    </source>
</reference>
<evidence type="ECO:0000313" key="3">
    <source>
        <dbReference type="Proteomes" id="UP000653305"/>
    </source>
</evidence>
<protein>
    <submittedName>
        <fullName evidence="2">Uncharacterized protein</fullName>
    </submittedName>
</protein>
<feature type="compositionally biased region" description="Polar residues" evidence="1">
    <location>
        <begin position="90"/>
        <end position="101"/>
    </location>
</feature>
<organism evidence="2 3">
    <name type="scientific">Phtheirospermum japonicum</name>
    <dbReference type="NCBI Taxonomy" id="374723"/>
    <lineage>
        <taxon>Eukaryota</taxon>
        <taxon>Viridiplantae</taxon>
        <taxon>Streptophyta</taxon>
        <taxon>Embryophyta</taxon>
        <taxon>Tracheophyta</taxon>
        <taxon>Spermatophyta</taxon>
        <taxon>Magnoliopsida</taxon>
        <taxon>eudicotyledons</taxon>
        <taxon>Gunneridae</taxon>
        <taxon>Pentapetalae</taxon>
        <taxon>asterids</taxon>
        <taxon>lamiids</taxon>
        <taxon>Lamiales</taxon>
        <taxon>Orobanchaceae</taxon>
        <taxon>Orobanchaceae incertae sedis</taxon>
        <taxon>Phtheirospermum</taxon>
    </lineage>
</organism>